<dbReference type="Proteomes" id="UP000079169">
    <property type="component" value="Unplaced"/>
</dbReference>
<evidence type="ECO:0000256" key="9">
    <source>
        <dbReference type="ARBA" id="ARBA00023242"/>
    </source>
</evidence>
<comment type="similarity">
    <text evidence="2">Belongs to the histone deacetylase family. HD type 2 subfamily.</text>
</comment>
<dbReference type="SUPFAM" id="SSF52768">
    <property type="entry name" value="Arginase/deacetylase"/>
    <property type="match status" value="1"/>
</dbReference>
<feature type="compositionally biased region" description="Basic and acidic residues" evidence="11">
    <location>
        <begin position="305"/>
        <end position="314"/>
    </location>
</feature>
<organism evidence="13 14">
    <name type="scientific">Diaphorina citri</name>
    <name type="common">Asian citrus psyllid</name>
    <dbReference type="NCBI Taxonomy" id="121845"/>
    <lineage>
        <taxon>Eukaryota</taxon>
        <taxon>Metazoa</taxon>
        <taxon>Ecdysozoa</taxon>
        <taxon>Arthropoda</taxon>
        <taxon>Hexapoda</taxon>
        <taxon>Insecta</taxon>
        <taxon>Pterygota</taxon>
        <taxon>Neoptera</taxon>
        <taxon>Paraneoptera</taxon>
        <taxon>Hemiptera</taxon>
        <taxon>Sternorrhyncha</taxon>
        <taxon>Psylloidea</taxon>
        <taxon>Psyllidae</taxon>
        <taxon>Diaphorininae</taxon>
        <taxon>Diaphorina</taxon>
    </lineage>
</organism>
<evidence type="ECO:0000256" key="2">
    <source>
        <dbReference type="ARBA" id="ARBA00007738"/>
    </source>
</evidence>
<dbReference type="PANTHER" id="PTHR45364">
    <property type="entry name" value="HISTONE DEACETYLASE 9-RELATED"/>
    <property type="match status" value="1"/>
</dbReference>
<evidence type="ECO:0000313" key="14">
    <source>
        <dbReference type="RefSeq" id="XP_026688686.1"/>
    </source>
</evidence>
<comment type="catalytic activity">
    <reaction evidence="10">
        <text>N(6)-acetyl-L-lysyl-[histone] + H2O = L-lysyl-[histone] + acetate</text>
        <dbReference type="Rhea" id="RHEA:58196"/>
        <dbReference type="Rhea" id="RHEA-COMP:9845"/>
        <dbReference type="Rhea" id="RHEA-COMP:11338"/>
        <dbReference type="ChEBI" id="CHEBI:15377"/>
        <dbReference type="ChEBI" id="CHEBI:29969"/>
        <dbReference type="ChEBI" id="CHEBI:30089"/>
        <dbReference type="ChEBI" id="CHEBI:61930"/>
        <dbReference type="EC" id="3.5.1.98"/>
    </reaction>
</comment>
<keyword evidence="13" id="KW-1185">Reference proteome</keyword>
<dbReference type="InterPro" id="IPR023696">
    <property type="entry name" value="Ureohydrolase_dom_sf"/>
</dbReference>
<feature type="region of interest" description="Disordered" evidence="11">
    <location>
        <begin position="285"/>
        <end position="330"/>
    </location>
</feature>
<dbReference type="InterPro" id="IPR000286">
    <property type="entry name" value="HDACs"/>
</dbReference>
<accession>A0A3Q0JK09</accession>
<evidence type="ECO:0000256" key="11">
    <source>
        <dbReference type="SAM" id="MobiDB-lite"/>
    </source>
</evidence>
<evidence type="ECO:0000256" key="7">
    <source>
        <dbReference type="ARBA" id="ARBA00023015"/>
    </source>
</evidence>
<dbReference type="InterPro" id="IPR023801">
    <property type="entry name" value="His_deacetylse_dom"/>
</dbReference>
<evidence type="ECO:0000256" key="4">
    <source>
        <dbReference type="ARBA" id="ARBA00022491"/>
    </source>
</evidence>
<evidence type="ECO:0000256" key="1">
    <source>
        <dbReference type="ARBA" id="ARBA00004123"/>
    </source>
</evidence>
<proteinExistence type="inferred from homology"/>
<reference evidence="14" key="1">
    <citation type="submission" date="2025-08" db="UniProtKB">
        <authorList>
            <consortium name="RefSeq"/>
        </authorList>
    </citation>
    <scope>IDENTIFICATION</scope>
</reference>
<keyword evidence="8" id="KW-0804">Transcription</keyword>
<protein>
    <recommendedName>
        <fullName evidence="3">histone deacetylase</fullName>
        <ecNumber evidence="3">3.5.1.98</ecNumber>
    </recommendedName>
</protein>
<dbReference type="Pfam" id="PF00850">
    <property type="entry name" value="Hist_deacetyl"/>
    <property type="match status" value="1"/>
</dbReference>
<dbReference type="EC" id="3.5.1.98" evidence="3"/>
<dbReference type="GO" id="GO:0005634">
    <property type="term" value="C:nucleus"/>
    <property type="evidence" value="ECO:0007669"/>
    <property type="project" value="UniProtKB-SubCell"/>
</dbReference>
<name>A0A3Q0JK09_DIACI</name>
<sequence length="638" mass="70863">MIQPDTAARPLHSKVKGSVLGVDNSLGVIYKYYSCLFHRNGGLAQSDPSTPPYRLNVLGKYTEEEFPLRKTASEPNLLKQRLKHRVFETSRVSPLTRRREQRVLVKRKSQLTIDASGSTPESGPNSPTVVLSTSSGANTPIVEVNKYDLHLNIIQMKPWPTESTNFLRRPHLVRDRYGCIIILISCVFQDGKKLASVSEAEVRAALTSRLGLPLTGSLVSGTLPYYPSLANVTGESPLSSPTAARRHNSQEIDMIHVTNGHDQAFQQQILQQIRQTVLIRVSSRAASNSSQLSDTPENEVIDLTGGRERERSQETSDDDESEIVKQQRERESFLQQQRDLMMRHGLQVNDGSVFTPRLSSHSVRPLSRALSSPLVALSPESPSGPLLTPRLSGSPHRTTTGLGFDSLMLKHGCICGDNAPHPEHGGRLQSVWARLVETGLVQRCDRIRSRKASLDELQTCHTESHCLLFGTNPLNRQKLDLSKLSELQMKTFVRLECGGIGVDSDTTWNELHTAPAARMAAGCVIDLSYKAFTGDIRNGLAIVRPPGHHAEESQAMGFCFFNSVAVAAKLLIQRLDLKRVLILDWDVHHGNGTQQIFYSDKRVLYTTILVSHWPVLKRSAHTITWSALRGRVTPQANF</sequence>
<dbReference type="RefSeq" id="XP_026688686.1">
    <property type="nucleotide sequence ID" value="XM_026832885.1"/>
</dbReference>
<evidence type="ECO:0000256" key="8">
    <source>
        <dbReference type="ARBA" id="ARBA00023163"/>
    </source>
</evidence>
<dbReference type="InterPro" id="IPR037138">
    <property type="entry name" value="His_deacetylse_dom_sf"/>
</dbReference>
<evidence type="ECO:0000313" key="13">
    <source>
        <dbReference type="Proteomes" id="UP000079169"/>
    </source>
</evidence>
<keyword evidence="6" id="KW-0156">Chromatin regulator</keyword>
<gene>
    <name evidence="14" type="primary">LOC103523301</name>
</gene>
<feature type="region of interest" description="Disordered" evidence="11">
    <location>
        <begin position="113"/>
        <end position="134"/>
    </location>
</feature>
<keyword evidence="9" id="KW-0539">Nucleus</keyword>
<dbReference type="STRING" id="121845.A0A3Q0JK09"/>
<evidence type="ECO:0000259" key="12">
    <source>
        <dbReference type="Pfam" id="PF00850"/>
    </source>
</evidence>
<keyword evidence="7" id="KW-0805">Transcription regulation</keyword>
<dbReference type="GeneID" id="103523301"/>
<dbReference type="Gene3D" id="3.40.800.20">
    <property type="entry name" value="Histone deacetylase domain"/>
    <property type="match status" value="1"/>
</dbReference>
<dbReference type="PaxDb" id="121845-A0A3Q0JK09"/>
<evidence type="ECO:0000256" key="3">
    <source>
        <dbReference type="ARBA" id="ARBA00012111"/>
    </source>
</evidence>
<feature type="domain" description="Histone deacetylase" evidence="12">
    <location>
        <begin position="421"/>
        <end position="608"/>
    </location>
</feature>
<evidence type="ECO:0000256" key="10">
    <source>
        <dbReference type="ARBA" id="ARBA00048287"/>
    </source>
</evidence>
<dbReference type="AlphaFoldDB" id="A0A3Q0JK09"/>
<dbReference type="KEGG" id="dci:103523301"/>
<keyword evidence="5" id="KW-0378">Hydrolase</keyword>
<keyword evidence="4" id="KW-0678">Repressor</keyword>
<evidence type="ECO:0000256" key="6">
    <source>
        <dbReference type="ARBA" id="ARBA00022853"/>
    </source>
</evidence>
<dbReference type="PANTHER" id="PTHR45364:SF11">
    <property type="entry name" value="HISTONE DEACETYLASE 9"/>
    <property type="match status" value="1"/>
</dbReference>
<comment type="subcellular location">
    <subcellularLocation>
        <location evidence="1">Nucleus</location>
    </subcellularLocation>
</comment>
<dbReference type="PRINTS" id="PR01270">
    <property type="entry name" value="HDASUPER"/>
</dbReference>
<evidence type="ECO:0000256" key="5">
    <source>
        <dbReference type="ARBA" id="ARBA00022801"/>
    </source>
</evidence>
<dbReference type="GO" id="GO:0141221">
    <property type="term" value="F:histone deacetylase activity, hydrolytic mechanism"/>
    <property type="evidence" value="ECO:0007669"/>
    <property type="project" value="UniProtKB-EC"/>
</dbReference>